<sequence length="99" mass="10775">MCYALLFPLIAFITNDTIRIKIIAPNRPPTMLMPPISGPISKLSALPIDAPIRPAMILPMIPNGTSLPKIAPANQPIIPPTTNVISQPICKNSPLFLYY</sequence>
<evidence type="ECO:0000313" key="1">
    <source>
        <dbReference type="EMBL" id="SEV99967.1"/>
    </source>
</evidence>
<gene>
    <name evidence="1" type="ORF">SAMN05192557_1143</name>
</gene>
<reference evidence="1 2" key="1">
    <citation type="submission" date="2016-10" db="EMBL/GenBank/DDBJ databases">
        <authorList>
            <person name="Varghese N."/>
            <person name="Submissions S."/>
        </authorList>
    </citation>
    <scope>NUCLEOTIDE SEQUENCE [LARGE SCALE GENOMIC DNA]</scope>
    <source>
        <strain evidence="1 2">IBRC-M10081</strain>
    </source>
</reference>
<keyword evidence="2" id="KW-1185">Reference proteome</keyword>
<accession>A0A662Z3E5</accession>
<name>A0A662Z3E5_9STAP</name>
<dbReference type="AlphaFoldDB" id="A0A662Z3E5"/>
<proteinExistence type="predicted"/>
<protein>
    <submittedName>
        <fullName evidence="1">Uncharacterized protein</fullName>
    </submittedName>
</protein>
<dbReference type="EMBL" id="FOIT01000003">
    <property type="protein sequence ID" value="SEV99967.1"/>
    <property type="molecule type" value="Genomic_DNA"/>
</dbReference>
<evidence type="ECO:0000313" key="2">
    <source>
        <dbReference type="Proteomes" id="UP000243605"/>
    </source>
</evidence>
<organism evidence="1 2">
    <name type="scientific">Aliicoccus persicus</name>
    <dbReference type="NCBI Taxonomy" id="930138"/>
    <lineage>
        <taxon>Bacteria</taxon>
        <taxon>Bacillati</taxon>
        <taxon>Bacillota</taxon>
        <taxon>Bacilli</taxon>
        <taxon>Bacillales</taxon>
        <taxon>Staphylococcaceae</taxon>
        <taxon>Aliicoccus</taxon>
    </lineage>
</organism>
<dbReference type="Proteomes" id="UP000243605">
    <property type="component" value="Unassembled WGS sequence"/>
</dbReference>